<dbReference type="EMBL" id="JARXVC010000012">
    <property type="protein sequence ID" value="MDH6283095.1"/>
    <property type="molecule type" value="Genomic_DNA"/>
</dbReference>
<name>A0ABT6MFK0_9NOCA</name>
<evidence type="ECO:0000256" key="2">
    <source>
        <dbReference type="ARBA" id="ARBA00023125"/>
    </source>
</evidence>
<dbReference type="InterPro" id="IPR050109">
    <property type="entry name" value="HTH-type_TetR-like_transc_reg"/>
</dbReference>
<proteinExistence type="predicted"/>
<reference evidence="6 7" key="1">
    <citation type="submission" date="2023-04" db="EMBL/GenBank/DDBJ databases">
        <title>Forest soil microbial communities from Buena Vista Peninsula, Colon Province, Panama.</title>
        <authorList>
            <person name="Bouskill N."/>
        </authorList>
    </citation>
    <scope>NUCLEOTIDE SEQUENCE [LARGE SCALE GENOMIC DNA]</scope>
    <source>
        <strain evidence="6 7">CFH S0262</strain>
    </source>
</reference>
<keyword evidence="1" id="KW-0805">Transcription regulation</keyword>
<organism evidence="6 7">
    <name type="scientific">Prescottella agglutinans</name>
    <dbReference type="NCBI Taxonomy" id="1644129"/>
    <lineage>
        <taxon>Bacteria</taxon>
        <taxon>Bacillati</taxon>
        <taxon>Actinomycetota</taxon>
        <taxon>Actinomycetes</taxon>
        <taxon>Mycobacteriales</taxon>
        <taxon>Nocardiaceae</taxon>
        <taxon>Prescottella</taxon>
    </lineage>
</organism>
<evidence type="ECO:0000256" key="1">
    <source>
        <dbReference type="ARBA" id="ARBA00023015"/>
    </source>
</evidence>
<dbReference type="PROSITE" id="PS01081">
    <property type="entry name" value="HTH_TETR_1"/>
    <property type="match status" value="1"/>
</dbReference>
<keyword evidence="3" id="KW-0804">Transcription</keyword>
<evidence type="ECO:0000256" key="3">
    <source>
        <dbReference type="ARBA" id="ARBA00023163"/>
    </source>
</evidence>
<dbReference type="InterPro" id="IPR023772">
    <property type="entry name" value="DNA-bd_HTH_TetR-type_CS"/>
</dbReference>
<dbReference type="PANTHER" id="PTHR30055:SF234">
    <property type="entry name" value="HTH-TYPE TRANSCRIPTIONAL REGULATOR BETI"/>
    <property type="match status" value="1"/>
</dbReference>
<dbReference type="InterPro" id="IPR001647">
    <property type="entry name" value="HTH_TetR"/>
</dbReference>
<dbReference type="Pfam" id="PF00440">
    <property type="entry name" value="TetR_N"/>
    <property type="match status" value="1"/>
</dbReference>
<dbReference type="PRINTS" id="PR00455">
    <property type="entry name" value="HTHTETR"/>
</dbReference>
<gene>
    <name evidence="6" type="ORF">M2280_004338</name>
</gene>
<dbReference type="SUPFAM" id="SSF46689">
    <property type="entry name" value="Homeodomain-like"/>
    <property type="match status" value="1"/>
</dbReference>
<dbReference type="Proteomes" id="UP001160334">
    <property type="component" value="Unassembled WGS sequence"/>
</dbReference>
<feature type="domain" description="HTH tetR-type" evidence="5">
    <location>
        <begin position="16"/>
        <end position="76"/>
    </location>
</feature>
<evidence type="ECO:0000259" key="5">
    <source>
        <dbReference type="PROSITE" id="PS50977"/>
    </source>
</evidence>
<keyword evidence="2 4" id="KW-0238">DNA-binding</keyword>
<feature type="DNA-binding region" description="H-T-H motif" evidence="4">
    <location>
        <begin position="39"/>
        <end position="58"/>
    </location>
</feature>
<dbReference type="PANTHER" id="PTHR30055">
    <property type="entry name" value="HTH-TYPE TRANSCRIPTIONAL REGULATOR RUTR"/>
    <property type="match status" value="1"/>
</dbReference>
<accession>A0ABT6MFK0</accession>
<comment type="caution">
    <text evidence="6">The sequence shown here is derived from an EMBL/GenBank/DDBJ whole genome shotgun (WGS) entry which is preliminary data.</text>
</comment>
<sequence>MTGSNKRRYRSQIQRGEAAPAVIAAATTLFAERGYQGTSIDDIARAAAVARPTVFTAVGTKPVIFRAVLEAAVAGPDPVIPVLDQEWTREMVEEPDPRRMLALLARRVRVIGERISDLYWAAEVAAQHDPAVREVWDALESGRLGIGDLLGAALADRGSLRPEYDAREAASVMTTIASPAAWRALVRDRGWTADRFESWTRESLCRLLLPEQPGAAG</sequence>
<dbReference type="InterPro" id="IPR009057">
    <property type="entry name" value="Homeodomain-like_sf"/>
</dbReference>
<evidence type="ECO:0000313" key="7">
    <source>
        <dbReference type="Proteomes" id="UP001160334"/>
    </source>
</evidence>
<dbReference type="RefSeq" id="WP_280762363.1">
    <property type="nucleotide sequence ID" value="NZ_JARXVC010000012.1"/>
</dbReference>
<evidence type="ECO:0000313" key="6">
    <source>
        <dbReference type="EMBL" id="MDH6283095.1"/>
    </source>
</evidence>
<keyword evidence="7" id="KW-1185">Reference proteome</keyword>
<dbReference type="Gene3D" id="1.10.357.10">
    <property type="entry name" value="Tetracycline Repressor, domain 2"/>
    <property type="match status" value="1"/>
</dbReference>
<protein>
    <submittedName>
        <fullName evidence="6">AcrR family transcriptional regulator</fullName>
    </submittedName>
</protein>
<dbReference type="PROSITE" id="PS50977">
    <property type="entry name" value="HTH_TETR_2"/>
    <property type="match status" value="1"/>
</dbReference>
<evidence type="ECO:0000256" key="4">
    <source>
        <dbReference type="PROSITE-ProRule" id="PRU00335"/>
    </source>
</evidence>